<protein>
    <submittedName>
        <fullName evidence="2">Uncharacterized protein</fullName>
    </submittedName>
</protein>
<keyword evidence="3" id="KW-1185">Reference proteome</keyword>
<reference evidence="3" key="1">
    <citation type="journal article" date="2012" name="Science">
        <title>The Paleozoic origin of enzymatic lignin decomposition reconstructed from 31 fungal genomes.</title>
        <authorList>
            <person name="Floudas D."/>
            <person name="Binder M."/>
            <person name="Riley R."/>
            <person name="Barry K."/>
            <person name="Blanchette R.A."/>
            <person name="Henrissat B."/>
            <person name="Martinez A.T."/>
            <person name="Otillar R."/>
            <person name="Spatafora J.W."/>
            <person name="Yadav J.S."/>
            <person name="Aerts A."/>
            <person name="Benoit I."/>
            <person name="Boyd A."/>
            <person name="Carlson A."/>
            <person name="Copeland A."/>
            <person name="Coutinho P.M."/>
            <person name="de Vries R.P."/>
            <person name="Ferreira P."/>
            <person name="Findley K."/>
            <person name="Foster B."/>
            <person name="Gaskell J."/>
            <person name="Glotzer D."/>
            <person name="Gorecki P."/>
            <person name="Heitman J."/>
            <person name="Hesse C."/>
            <person name="Hori C."/>
            <person name="Igarashi K."/>
            <person name="Jurgens J.A."/>
            <person name="Kallen N."/>
            <person name="Kersten P."/>
            <person name="Kohler A."/>
            <person name="Kuees U."/>
            <person name="Kumar T.K.A."/>
            <person name="Kuo A."/>
            <person name="LaButti K."/>
            <person name="Larrondo L.F."/>
            <person name="Lindquist E."/>
            <person name="Ling A."/>
            <person name="Lombard V."/>
            <person name="Lucas S."/>
            <person name="Lundell T."/>
            <person name="Martin R."/>
            <person name="McLaughlin D.J."/>
            <person name="Morgenstern I."/>
            <person name="Morin E."/>
            <person name="Murat C."/>
            <person name="Nagy L.G."/>
            <person name="Nolan M."/>
            <person name="Ohm R.A."/>
            <person name="Patyshakuliyeva A."/>
            <person name="Rokas A."/>
            <person name="Ruiz-Duenas F.J."/>
            <person name="Sabat G."/>
            <person name="Salamov A."/>
            <person name="Samejima M."/>
            <person name="Schmutz J."/>
            <person name="Slot J.C."/>
            <person name="St John F."/>
            <person name="Stenlid J."/>
            <person name="Sun H."/>
            <person name="Sun S."/>
            <person name="Syed K."/>
            <person name="Tsang A."/>
            <person name="Wiebenga A."/>
            <person name="Young D."/>
            <person name="Pisabarro A."/>
            <person name="Eastwood D.C."/>
            <person name="Martin F."/>
            <person name="Cullen D."/>
            <person name="Grigoriev I.V."/>
            <person name="Hibbett D.S."/>
        </authorList>
    </citation>
    <scope>NUCLEOTIDE SEQUENCE [LARGE SCALE GENOMIC DNA]</scope>
    <source>
        <strain evidence="3">TFB10046</strain>
    </source>
</reference>
<dbReference type="EMBL" id="JH688252">
    <property type="protein sequence ID" value="EJD33396.1"/>
    <property type="molecule type" value="Genomic_DNA"/>
</dbReference>
<name>J0LAF2_AURST</name>
<dbReference type="AlphaFoldDB" id="J0LAF2"/>
<dbReference type="Proteomes" id="UP000006514">
    <property type="component" value="Unassembled WGS sequence"/>
</dbReference>
<sequence length="261" mass="27061">MGFDEICPRARADQSSATWTDTGAMEDIGIPDLSECSNGDEFTVEDLYMFLSTCCTAHEDATAPGTIRTVRDAYLEEGPTFARIIAATTAGTGSAHTAAVVPALMQKVLNHGTATTRRVASDPQPPQDWSHNGGAALSYSPVSTAGSGKTRYIAPGPPSALSRSQHDGAASGSLPCSMTSTVVTHQVAHDPPRALAPQDGGTARPVGPHPPFALPPFKDDGFSSRVAPSSTGVRHRVAPGRRLALALSQGSGAFLCARPGR</sequence>
<evidence type="ECO:0000313" key="3">
    <source>
        <dbReference type="Proteomes" id="UP000006514"/>
    </source>
</evidence>
<evidence type="ECO:0000256" key="1">
    <source>
        <dbReference type="SAM" id="MobiDB-lite"/>
    </source>
</evidence>
<dbReference type="KEGG" id="adl:AURDEDRAFT_131701"/>
<proteinExistence type="predicted"/>
<feature type="region of interest" description="Disordered" evidence="1">
    <location>
        <begin position="114"/>
        <end position="172"/>
    </location>
</feature>
<dbReference type="InParanoid" id="J0LAF2"/>
<organism evidence="2 3">
    <name type="scientific">Auricularia subglabra (strain TFB-10046 / SS5)</name>
    <name type="common">White-rot fungus</name>
    <name type="synonym">Auricularia delicata (strain TFB10046)</name>
    <dbReference type="NCBI Taxonomy" id="717982"/>
    <lineage>
        <taxon>Eukaryota</taxon>
        <taxon>Fungi</taxon>
        <taxon>Dikarya</taxon>
        <taxon>Basidiomycota</taxon>
        <taxon>Agaricomycotina</taxon>
        <taxon>Agaricomycetes</taxon>
        <taxon>Auriculariales</taxon>
        <taxon>Auriculariaceae</taxon>
        <taxon>Auricularia</taxon>
    </lineage>
</organism>
<gene>
    <name evidence="2" type="ORF">AURDEDRAFT_131701</name>
</gene>
<accession>J0LAF2</accession>
<evidence type="ECO:0000313" key="2">
    <source>
        <dbReference type="EMBL" id="EJD33396.1"/>
    </source>
</evidence>